<organism evidence="2 3">
    <name type="scientific">Carboxylicivirga sediminis</name>
    <dbReference type="NCBI Taxonomy" id="2006564"/>
    <lineage>
        <taxon>Bacteria</taxon>
        <taxon>Pseudomonadati</taxon>
        <taxon>Bacteroidota</taxon>
        <taxon>Bacteroidia</taxon>
        <taxon>Marinilabiliales</taxon>
        <taxon>Marinilabiliaceae</taxon>
        <taxon>Carboxylicivirga</taxon>
    </lineage>
</organism>
<reference evidence="2" key="1">
    <citation type="journal article" date="2018" name="Int. J. Syst. Evol. Microbiol.">
        <title>Carboxylicivirga sediminis sp. nov., isolated from coastal sediment.</title>
        <authorList>
            <person name="Wang F.Q."/>
            <person name="Ren L.H."/>
            <person name="Zou R.J."/>
            <person name="Sun Y.Z."/>
            <person name="Liu X.J."/>
            <person name="Jiang F."/>
            <person name="Liu L.J."/>
        </authorList>
    </citation>
    <scope>NUCLEOTIDE SEQUENCE</scope>
    <source>
        <strain evidence="2">JR1</strain>
    </source>
</reference>
<evidence type="ECO:0008006" key="4">
    <source>
        <dbReference type="Google" id="ProtNLM"/>
    </source>
</evidence>
<accession>A0A941F3S5</accession>
<dbReference type="RefSeq" id="WP_212190333.1">
    <property type="nucleotide sequence ID" value="NZ_JAGTAR010000013.1"/>
</dbReference>
<comment type="caution">
    <text evidence="2">The sequence shown here is derived from an EMBL/GenBank/DDBJ whole genome shotgun (WGS) entry which is preliminary data.</text>
</comment>
<evidence type="ECO:0000313" key="3">
    <source>
        <dbReference type="Proteomes" id="UP000679220"/>
    </source>
</evidence>
<sequence>MKRAMLIFVSLVLVSTMNLKAEGIEKEVIGSWEFDVEHAPYEYQVGKAVFFNDSNEIKVKLVFEYEDVNGFALKIEGNKVSFKVEVQYEEVEVQLELKNGQLAGNAVTPEGDIPITMKKAKG</sequence>
<gene>
    <name evidence="2" type="ORF">KDU71_09970</name>
</gene>
<keyword evidence="1" id="KW-0732">Signal</keyword>
<reference evidence="2" key="2">
    <citation type="submission" date="2021-04" db="EMBL/GenBank/DDBJ databases">
        <authorList>
            <person name="Zhang T."/>
            <person name="Zhang Y."/>
            <person name="Lu D."/>
            <person name="Zuo D."/>
            <person name="Du Z."/>
        </authorList>
    </citation>
    <scope>NUCLEOTIDE SEQUENCE</scope>
    <source>
        <strain evidence="2">JR1</strain>
    </source>
</reference>
<dbReference type="Proteomes" id="UP000679220">
    <property type="component" value="Unassembled WGS sequence"/>
</dbReference>
<evidence type="ECO:0000256" key="1">
    <source>
        <dbReference type="SAM" id="SignalP"/>
    </source>
</evidence>
<keyword evidence="3" id="KW-1185">Reference proteome</keyword>
<feature type="chain" id="PRO_5037727882" description="Lipocalin-like domain-containing protein" evidence="1">
    <location>
        <begin position="22"/>
        <end position="122"/>
    </location>
</feature>
<evidence type="ECO:0000313" key="2">
    <source>
        <dbReference type="EMBL" id="MBR8535882.1"/>
    </source>
</evidence>
<proteinExistence type="predicted"/>
<dbReference type="AlphaFoldDB" id="A0A941F3S5"/>
<feature type="signal peptide" evidence="1">
    <location>
        <begin position="1"/>
        <end position="21"/>
    </location>
</feature>
<name>A0A941F3S5_9BACT</name>
<dbReference type="EMBL" id="JAGTAR010000013">
    <property type="protein sequence ID" value="MBR8535882.1"/>
    <property type="molecule type" value="Genomic_DNA"/>
</dbReference>
<protein>
    <recommendedName>
        <fullName evidence="4">Lipocalin-like domain-containing protein</fullName>
    </recommendedName>
</protein>